<accession>A0A0B5A2I7</accession>
<keyword evidence="1" id="KW-0540">Nuclease</keyword>
<dbReference type="KEGG" id="vg:26627443"/>
<sequence length="151" mass="17839">MSELTYETHIRRSKLRRIFETEFAQINASIKTACKEQNLKPFHIRFTPHLLDRAIQREIDEVYMFKLFNRLHTKVKDVVEYLEMTPLPAVEYKILPGVEYRPFRLELTDGNLWLGLTVDNPLKHESGLRCRMAIVNNRRLEGKIGTKVINL</sequence>
<keyword evidence="1" id="KW-0255">Endonuclease</keyword>
<dbReference type="Pfam" id="PF10715">
    <property type="entry name" value="REGB_T4"/>
    <property type="match status" value="1"/>
</dbReference>
<evidence type="ECO:0000313" key="2">
    <source>
        <dbReference type="Proteomes" id="UP000031805"/>
    </source>
</evidence>
<gene>
    <name evidence="1" type="ORF">YenMTG1_119</name>
</gene>
<organism evidence="1 2">
    <name type="scientific">Yersinia phage vB_YenM_TG1</name>
    <dbReference type="NCBI Taxonomy" id="1589265"/>
    <lineage>
        <taxon>Viruses</taxon>
        <taxon>Duplodnaviria</taxon>
        <taxon>Heunggongvirae</taxon>
        <taxon>Uroviricota</taxon>
        <taxon>Caudoviricetes</taxon>
        <taxon>Pantevenvirales</taxon>
        <taxon>Straboviridae</taxon>
        <taxon>Tevenvirinae</taxon>
        <taxon>Tegunavirus</taxon>
        <taxon>Tegunavirus yenmtg1</taxon>
    </lineage>
</organism>
<evidence type="ECO:0000313" key="1">
    <source>
        <dbReference type="EMBL" id="AJD81929.1"/>
    </source>
</evidence>
<dbReference type="InterPro" id="IPR019653">
    <property type="entry name" value="T4_endoribonuclease_RegB"/>
</dbReference>
<name>A0A0B5A2I7_9CAUD</name>
<dbReference type="EMBL" id="KP202158">
    <property type="protein sequence ID" value="AJD81929.1"/>
    <property type="molecule type" value="Genomic_DNA"/>
</dbReference>
<proteinExistence type="predicted"/>
<keyword evidence="2" id="KW-1185">Reference proteome</keyword>
<keyword evidence="1" id="KW-0378">Hydrolase</keyword>
<dbReference type="GO" id="GO:0004519">
    <property type="term" value="F:endonuclease activity"/>
    <property type="evidence" value="ECO:0007669"/>
    <property type="project" value="UniProtKB-KW"/>
</dbReference>
<dbReference type="Proteomes" id="UP000031805">
    <property type="component" value="Segment"/>
</dbReference>
<reference evidence="1 2" key="1">
    <citation type="submission" date="2014-11" db="EMBL/GenBank/DDBJ databases">
        <title>Complete genome sequence of vB_YenM_TG1, a broad host range bacteriophage which infects Yersinia enterocolitica.</title>
        <authorList>
            <person name="Leon-Velarde C.G."/>
            <person name="Kropinski A.M."/>
            <person name="Chen S."/>
            <person name="Griffiths M.W."/>
            <person name="Odumeru J.A."/>
        </authorList>
    </citation>
    <scope>NUCLEOTIDE SEQUENCE [LARGE SCALE GENOMIC DNA]</scope>
</reference>
<protein>
    <submittedName>
        <fullName evidence="1">Site-specific RNA endonuclease</fullName>
    </submittedName>
</protein>
<dbReference type="RefSeq" id="YP_009200380.1">
    <property type="nucleotide sequence ID" value="NC_028820.1"/>
</dbReference>
<dbReference type="GeneID" id="26627443"/>